<evidence type="ECO:0000313" key="3">
    <source>
        <dbReference type="Proteomes" id="UP001642483"/>
    </source>
</evidence>
<dbReference type="Gene3D" id="3.15.20.10">
    <property type="entry name" value="Bactericidal permeability-increasing protein, domain 2"/>
    <property type="match status" value="1"/>
</dbReference>
<dbReference type="Pfam" id="PF02886">
    <property type="entry name" value="LBP_BPI_CETP_C"/>
    <property type="match status" value="1"/>
</dbReference>
<name>A0ABP0FH32_CLALP</name>
<feature type="domain" description="Lipid-binding serum glycoprotein C-terminal" evidence="1">
    <location>
        <begin position="103"/>
        <end position="331"/>
    </location>
</feature>
<reference evidence="2 3" key="1">
    <citation type="submission" date="2024-02" db="EMBL/GenBank/DDBJ databases">
        <authorList>
            <person name="Daric V."/>
            <person name="Darras S."/>
        </authorList>
    </citation>
    <scope>NUCLEOTIDE SEQUENCE [LARGE SCALE GENOMIC DNA]</scope>
</reference>
<proteinExistence type="predicted"/>
<organism evidence="2 3">
    <name type="scientific">Clavelina lepadiformis</name>
    <name type="common">Light-bulb sea squirt</name>
    <name type="synonym">Ascidia lepadiformis</name>
    <dbReference type="NCBI Taxonomy" id="159417"/>
    <lineage>
        <taxon>Eukaryota</taxon>
        <taxon>Metazoa</taxon>
        <taxon>Chordata</taxon>
        <taxon>Tunicata</taxon>
        <taxon>Ascidiacea</taxon>
        <taxon>Aplousobranchia</taxon>
        <taxon>Clavelinidae</taxon>
        <taxon>Clavelina</taxon>
    </lineage>
</organism>
<accession>A0ABP0FH32</accession>
<dbReference type="InterPro" id="IPR017943">
    <property type="entry name" value="Bactericidal_perm-incr_a/b_dom"/>
</dbReference>
<sequence>MLLLCNQQMTAVDCSASLGKLTLDVNSKFGGIVSFLINIASDTIKSFLENEICPGIQTVVAGQATQYIESTPIIAPLIFETSLYLGLVCQPVATNKYVQFLNRGKCFPNKNPDVVYNLNPTTTPPLTLTNEMARVSVSDYVVNTFLESLLINEFFNFQVNADEISDFLENDLTVIFLTTFIPALQQPHIMGRPIRIKTYPASPATTQFVPGKIRFMGRYAMDLQVVLDNGTIDEIATATAKLLANVTVELNGTTLFPQFELPKIASLTAKGLPADLLKSILDTLLANTIGPALNGFLGKGYELPRAIGIMAFDRPSLEIKEGAFEMGTDLKLAN</sequence>
<dbReference type="Gene3D" id="3.15.10.10">
    <property type="entry name" value="Bactericidal permeability-increasing protein, domain 1"/>
    <property type="match status" value="1"/>
</dbReference>
<dbReference type="InterPro" id="IPR032942">
    <property type="entry name" value="BPI/LBP/Plunc"/>
</dbReference>
<gene>
    <name evidence="2" type="ORF">CVLEPA_LOCUS8592</name>
</gene>
<dbReference type="Proteomes" id="UP001642483">
    <property type="component" value="Unassembled WGS sequence"/>
</dbReference>
<dbReference type="PANTHER" id="PTHR10504:SF131">
    <property type="entry name" value="BPI2 DOMAIN-CONTAINING PROTEIN"/>
    <property type="match status" value="1"/>
</dbReference>
<comment type="caution">
    <text evidence="2">The sequence shown here is derived from an EMBL/GenBank/DDBJ whole genome shotgun (WGS) entry which is preliminary data.</text>
</comment>
<keyword evidence="3" id="KW-1185">Reference proteome</keyword>
<dbReference type="InterPro" id="IPR001124">
    <property type="entry name" value="Lipid-bd_serum_glycop_C"/>
</dbReference>
<dbReference type="SUPFAM" id="SSF55394">
    <property type="entry name" value="Bactericidal permeability-increasing protein, BPI"/>
    <property type="match status" value="2"/>
</dbReference>
<dbReference type="EMBL" id="CAWYQH010000057">
    <property type="protein sequence ID" value="CAK8678691.1"/>
    <property type="molecule type" value="Genomic_DNA"/>
</dbReference>
<protein>
    <recommendedName>
        <fullName evidence="1">Lipid-binding serum glycoprotein C-terminal domain-containing protein</fullName>
    </recommendedName>
</protein>
<evidence type="ECO:0000313" key="2">
    <source>
        <dbReference type="EMBL" id="CAK8678691.1"/>
    </source>
</evidence>
<evidence type="ECO:0000259" key="1">
    <source>
        <dbReference type="Pfam" id="PF02886"/>
    </source>
</evidence>
<dbReference type="PANTHER" id="PTHR10504">
    <property type="entry name" value="BACTERICIDAL PERMEABILITY-INCREASING BPI PROTEIN-RELATED"/>
    <property type="match status" value="1"/>
</dbReference>